<sequence length="196" mass="20378">MAGTIYQSNNPPKKGAAYSYIIGLTSQADTDILQVNPTLTSGDVTFSKDFGAFTTIGTMPTVIGAGKAVLCAHTSTEMDANVVVDLYSDVTGSEWQDLMVYIETVTDQQTTIISSIADGTWDEILTSGTHDVGYSAGQRVRYLILTGAAAQAGSANTITLALTESATSNILAGNLITIVSGTGAGQSRMITDYDGA</sequence>
<dbReference type="Proteomes" id="UP001196980">
    <property type="component" value="Unassembled WGS sequence"/>
</dbReference>
<proteinExistence type="predicted"/>
<evidence type="ECO:0000313" key="1">
    <source>
        <dbReference type="EMBL" id="MBV6343727.1"/>
    </source>
</evidence>
<dbReference type="RefSeq" id="WP_218254342.1">
    <property type="nucleotide sequence ID" value="NZ_JABXWD010000771.1"/>
</dbReference>
<name>A0ABS6S4E5_9BACT</name>
<accession>A0ABS6S4E5</accession>
<comment type="caution">
    <text evidence="1">The sequence shown here is derived from an EMBL/GenBank/DDBJ whole genome shotgun (WGS) entry which is preliminary data.</text>
</comment>
<dbReference type="EMBL" id="JABXWD010000771">
    <property type="protein sequence ID" value="MBV6343727.1"/>
    <property type="molecule type" value="Genomic_DNA"/>
</dbReference>
<keyword evidence="2" id="KW-1185">Reference proteome</keyword>
<gene>
    <name evidence="1" type="ORF">HWQ67_19335</name>
</gene>
<evidence type="ECO:0000313" key="2">
    <source>
        <dbReference type="Proteomes" id="UP001196980"/>
    </source>
</evidence>
<reference evidence="1 2" key="1">
    <citation type="journal article" date="2020" name="J Geophys Res Biogeosci">
        <title>Magnetotaxis as an Adaptation to Enable Bacterial Shuttling of Microbial Sulfur and Sulfur Cycling Across Aquatic Oxic#Anoxic Interfaces.</title>
        <authorList>
            <person name="Li J."/>
            <person name="Liu P."/>
            <person name="Wang J."/>
            <person name="Roberts A.P."/>
            <person name="Pan Y."/>
        </authorList>
    </citation>
    <scope>NUCLEOTIDE SEQUENCE [LARGE SCALE GENOMIC DNA]</scope>
    <source>
        <strain evidence="1 2">MYR-1_YQ</strain>
    </source>
</reference>
<feature type="non-terminal residue" evidence="1">
    <location>
        <position position="196"/>
    </location>
</feature>
<organism evidence="1 2">
    <name type="scientific">Candidatus Magnetobacterium casense</name>
    <dbReference type="NCBI Taxonomy" id="1455061"/>
    <lineage>
        <taxon>Bacteria</taxon>
        <taxon>Pseudomonadati</taxon>
        <taxon>Nitrospirota</taxon>
        <taxon>Thermodesulfovibrionia</taxon>
        <taxon>Thermodesulfovibrionales</taxon>
        <taxon>Candidatus Magnetobacteriaceae</taxon>
        <taxon>Candidatus Magnetobacterium</taxon>
    </lineage>
</organism>
<protein>
    <submittedName>
        <fullName evidence="1">Uncharacterized protein</fullName>
    </submittedName>
</protein>